<dbReference type="Proteomes" id="UP000238916">
    <property type="component" value="Unassembled WGS sequence"/>
</dbReference>
<name>A0A2U3LH37_9FIRM</name>
<accession>A0A2U3LH37</accession>
<dbReference type="AlphaFoldDB" id="A0A2U3LH37"/>
<reference evidence="2" key="1">
    <citation type="submission" date="2018-02" db="EMBL/GenBank/DDBJ databases">
        <authorList>
            <person name="Hausmann B."/>
        </authorList>
    </citation>
    <scope>NUCLEOTIDE SEQUENCE [LARGE SCALE GENOMIC DNA]</scope>
    <source>
        <strain evidence="2">Peat soil MAG SbF1</strain>
    </source>
</reference>
<dbReference type="EMBL" id="OMOF01000445">
    <property type="protein sequence ID" value="SPF51164.1"/>
    <property type="molecule type" value="Genomic_DNA"/>
</dbReference>
<sequence>MINDFKLILFATLVAASITAWITSNVADAIWLGVMAELIKPRELG</sequence>
<organism evidence="1 2">
    <name type="scientific">Candidatus Desulfosporosinus infrequens</name>
    <dbReference type="NCBI Taxonomy" id="2043169"/>
    <lineage>
        <taxon>Bacteria</taxon>
        <taxon>Bacillati</taxon>
        <taxon>Bacillota</taxon>
        <taxon>Clostridia</taxon>
        <taxon>Eubacteriales</taxon>
        <taxon>Desulfitobacteriaceae</taxon>
        <taxon>Desulfosporosinus</taxon>
    </lineage>
</organism>
<proteinExistence type="predicted"/>
<protein>
    <submittedName>
        <fullName evidence="1">Uncharacterized protein</fullName>
    </submittedName>
</protein>
<evidence type="ECO:0000313" key="1">
    <source>
        <dbReference type="EMBL" id="SPF51164.1"/>
    </source>
</evidence>
<gene>
    <name evidence="1" type="ORF">SBF1_50048</name>
</gene>
<evidence type="ECO:0000313" key="2">
    <source>
        <dbReference type="Proteomes" id="UP000238916"/>
    </source>
</evidence>